<dbReference type="OrthoDB" id="6025757at2"/>
<evidence type="ECO:0008006" key="5">
    <source>
        <dbReference type="Google" id="ProtNLM"/>
    </source>
</evidence>
<evidence type="ECO:0000313" key="2">
    <source>
        <dbReference type="EMBL" id="KDR36847.1"/>
    </source>
</evidence>
<evidence type="ECO:0000313" key="4">
    <source>
        <dbReference type="Proteomes" id="UP000597138"/>
    </source>
</evidence>
<proteinExistence type="predicted"/>
<dbReference type="Proteomes" id="UP000597138">
    <property type="component" value="Unassembled WGS sequence"/>
</dbReference>
<accession>A0A069P8K6</accession>
<keyword evidence="4" id="KW-1185">Reference proteome</keyword>
<evidence type="ECO:0000313" key="3">
    <source>
        <dbReference type="Proteomes" id="UP000027439"/>
    </source>
</evidence>
<reference evidence="1" key="4">
    <citation type="submission" date="2024-05" db="EMBL/GenBank/DDBJ databases">
        <authorList>
            <person name="Sun Q."/>
            <person name="Zhou Y."/>
        </authorList>
    </citation>
    <scope>NUCLEOTIDE SEQUENCE</scope>
    <source>
        <strain evidence="1">CGMCC 1.11013</strain>
    </source>
</reference>
<sequence>MDNAIIDAWRARGEDRVNPVRFGLIDAMARRAMAHEGEARRIIDARLAALIEDYAREVEAASVAAEPPQERETPLASLIEAITVHAASYPSHAELLNYLRTVWSKVSAERQLRESLEQVPKNAGPLNSSSLVHRSLALMREVSPAYLQHFLAYVDTLAWMEAMTGANAPAGKDAPRAKKSTRGGAR</sequence>
<dbReference type="EMBL" id="JFHE01000002">
    <property type="protein sequence ID" value="KDR36847.1"/>
    <property type="molecule type" value="Genomic_DNA"/>
</dbReference>
<evidence type="ECO:0000313" key="1">
    <source>
        <dbReference type="EMBL" id="GGD76936.1"/>
    </source>
</evidence>
<protein>
    <recommendedName>
        <fullName evidence="5">DUF2894 domain-containing protein</fullName>
    </recommendedName>
</protein>
<dbReference type="InterPro" id="IPR021549">
    <property type="entry name" value="DUF2894"/>
</dbReference>
<dbReference type="EMBL" id="BMEG01000005">
    <property type="protein sequence ID" value="GGD76936.1"/>
    <property type="molecule type" value="Genomic_DNA"/>
</dbReference>
<dbReference type="eggNOG" id="ENOG5031XRK">
    <property type="taxonomic scope" value="Bacteria"/>
</dbReference>
<gene>
    <name evidence="2" type="ORF">BG57_10745</name>
    <name evidence="1" type="ORF">GCM10010985_34390</name>
</gene>
<comment type="caution">
    <text evidence="2">The sequence shown here is derived from an EMBL/GenBank/DDBJ whole genome shotgun (WGS) entry which is preliminary data.</text>
</comment>
<name>A0A069P8K6_9BURK</name>
<dbReference type="STRING" id="1071679.BG57_10745"/>
<dbReference type="Proteomes" id="UP000027439">
    <property type="component" value="Unassembled WGS sequence"/>
</dbReference>
<dbReference type="RefSeq" id="WP_035960146.1">
    <property type="nucleotide sequence ID" value="NZ_BMEG01000005.1"/>
</dbReference>
<reference evidence="2 3" key="2">
    <citation type="submission" date="2014-03" db="EMBL/GenBank/DDBJ databases">
        <title>Draft Genome Sequences of Four Burkholderia Strains.</title>
        <authorList>
            <person name="Liu X.Y."/>
            <person name="Li C.X."/>
            <person name="Xu J.H."/>
        </authorList>
    </citation>
    <scope>NUCLEOTIDE SEQUENCE [LARGE SCALE GENOMIC DNA]</scope>
    <source>
        <strain evidence="2 3">R27</strain>
    </source>
</reference>
<reference evidence="4" key="3">
    <citation type="journal article" date="2019" name="Int. J. Syst. Evol. Microbiol.">
        <title>The Global Catalogue of Microorganisms (GCM) 10K type strain sequencing project: providing services to taxonomists for standard genome sequencing and annotation.</title>
        <authorList>
            <consortium name="The Broad Institute Genomics Platform"/>
            <consortium name="The Broad Institute Genome Sequencing Center for Infectious Disease"/>
            <person name="Wu L."/>
            <person name="Ma J."/>
        </authorList>
    </citation>
    <scope>NUCLEOTIDE SEQUENCE [LARGE SCALE GENOMIC DNA]</scope>
    <source>
        <strain evidence="4">CGMCC 1.11013</strain>
    </source>
</reference>
<organism evidence="2 3">
    <name type="scientific">Caballeronia grimmiae</name>
    <dbReference type="NCBI Taxonomy" id="1071679"/>
    <lineage>
        <taxon>Bacteria</taxon>
        <taxon>Pseudomonadati</taxon>
        <taxon>Pseudomonadota</taxon>
        <taxon>Betaproteobacteria</taxon>
        <taxon>Burkholderiales</taxon>
        <taxon>Burkholderiaceae</taxon>
        <taxon>Caballeronia</taxon>
    </lineage>
</organism>
<dbReference type="AlphaFoldDB" id="A0A069P8K6"/>
<reference evidence="1" key="1">
    <citation type="journal article" date="2014" name="Int. J. Syst. Evol. Microbiol.">
        <title>Complete genome of a new Firmicutes species belonging to the dominant human colonic microbiota ('Ruminococcus bicirculans') reveals two chromosomes and a selective capacity to utilize plant glucans.</title>
        <authorList>
            <consortium name="NISC Comparative Sequencing Program"/>
            <person name="Wegmann U."/>
            <person name="Louis P."/>
            <person name="Goesmann A."/>
            <person name="Henrissat B."/>
            <person name="Duncan S.H."/>
            <person name="Flint H.J."/>
        </authorList>
    </citation>
    <scope>NUCLEOTIDE SEQUENCE</scope>
    <source>
        <strain evidence="1">CGMCC 1.11013</strain>
    </source>
</reference>
<dbReference type="Pfam" id="PF11445">
    <property type="entry name" value="DUF2894"/>
    <property type="match status" value="1"/>
</dbReference>